<protein>
    <submittedName>
        <fullName evidence="1">Uncharacterized protein</fullName>
    </submittedName>
</protein>
<keyword evidence="2" id="KW-1185">Reference proteome</keyword>
<gene>
    <name evidence="1" type="ORF">OIU79_012198</name>
</gene>
<evidence type="ECO:0000313" key="1">
    <source>
        <dbReference type="EMBL" id="KAJ6698864.1"/>
    </source>
</evidence>
<sequence length="53" mass="6049">MHESSPRTTTEGKLLLSCFIYLQHNRNGVNYDLKSVSITYLKISLSQSLYPSN</sequence>
<dbReference type="EMBL" id="JAPFFK010000017">
    <property type="protein sequence ID" value="KAJ6698864.1"/>
    <property type="molecule type" value="Genomic_DNA"/>
</dbReference>
<dbReference type="Proteomes" id="UP001151532">
    <property type="component" value="Chromosome 6"/>
</dbReference>
<reference evidence="1" key="2">
    <citation type="journal article" date="2023" name="Int. J. Mol. Sci.">
        <title>De Novo Assembly and Annotation of 11 Diverse Shrub Willow (Salix) Genomes Reveals Novel Gene Organization in Sex-Linked Regions.</title>
        <authorList>
            <person name="Hyden B."/>
            <person name="Feng K."/>
            <person name="Yates T.B."/>
            <person name="Jawdy S."/>
            <person name="Cereghino C."/>
            <person name="Smart L.B."/>
            <person name="Muchero W."/>
        </authorList>
    </citation>
    <scope>NUCLEOTIDE SEQUENCE</scope>
    <source>
        <tissue evidence="1">Shoot tip</tissue>
    </source>
</reference>
<accession>A0A9Q0Q384</accession>
<proteinExistence type="predicted"/>
<organism evidence="1 2">
    <name type="scientific">Salix purpurea</name>
    <name type="common">Purple osier willow</name>
    <dbReference type="NCBI Taxonomy" id="77065"/>
    <lineage>
        <taxon>Eukaryota</taxon>
        <taxon>Viridiplantae</taxon>
        <taxon>Streptophyta</taxon>
        <taxon>Embryophyta</taxon>
        <taxon>Tracheophyta</taxon>
        <taxon>Spermatophyta</taxon>
        <taxon>Magnoliopsida</taxon>
        <taxon>eudicotyledons</taxon>
        <taxon>Gunneridae</taxon>
        <taxon>Pentapetalae</taxon>
        <taxon>rosids</taxon>
        <taxon>fabids</taxon>
        <taxon>Malpighiales</taxon>
        <taxon>Salicaceae</taxon>
        <taxon>Saliceae</taxon>
        <taxon>Salix</taxon>
    </lineage>
</organism>
<dbReference type="AlphaFoldDB" id="A0A9Q0Q384"/>
<reference evidence="1" key="1">
    <citation type="submission" date="2022-11" db="EMBL/GenBank/DDBJ databases">
        <authorList>
            <person name="Hyden B.L."/>
            <person name="Feng K."/>
            <person name="Yates T."/>
            <person name="Jawdy S."/>
            <person name="Smart L.B."/>
            <person name="Muchero W."/>
        </authorList>
    </citation>
    <scope>NUCLEOTIDE SEQUENCE</scope>
    <source>
        <tissue evidence="1">Shoot tip</tissue>
    </source>
</reference>
<evidence type="ECO:0000313" key="2">
    <source>
        <dbReference type="Proteomes" id="UP001151532"/>
    </source>
</evidence>
<name>A0A9Q0Q384_SALPP</name>
<comment type="caution">
    <text evidence="1">The sequence shown here is derived from an EMBL/GenBank/DDBJ whole genome shotgun (WGS) entry which is preliminary data.</text>
</comment>